<proteinExistence type="predicted"/>
<organism evidence="1">
    <name type="scientific">marine sediment metagenome</name>
    <dbReference type="NCBI Taxonomy" id="412755"/>
    <lineage>
        <taxon>unclassified sequences</taxon>
        <taxon>metagenomes</taxon>
        <taxon>ecological metagenomes</taxon>
    </lineage>
</organism>
<gene>
    <name evidence="1" type="ORF">S01H1_03681</name>
</gene>
<name>X0SED0_9ZZZZ</name>
<evidence type="ECO:0000313" key="1">
    <source>
        <dbReference type="EMBL" id="GAF79369.1"/>
    </source>
</evidence>
<protein>
    <submittedName>
        <fullName evidence="1">Uncharacterized protein</fullName>
    </submittedName>
</protein>
<reference evidence="1" key="1">
    <citation type="journal article" date="2014" name="Front. Microbiol.">
        <title>High frequency of phylogenetically diverse reductive dehalogenase-homologous genes in deep subseafloor sedimentary metagenomes.</title>
        <authorList>
            <person name="Kawai M."/>
            <person name="Futagami T."/>
            <person name="Toyoda A."/>
            <person name="Takaki Y."/>
            <person name="Nishi S."/>
            <person name="Hori S."/>
            <person name="Arai W."/>
            <person name="Tsubouchi T."/>
            <person name="Morono Y."/>
            <person name="Uchiyama I."/>
            <person name="Ito T."/>
            <person name="Fujiyama A."/>
            <person name="Inagaki F."/>
            <person name="Takami H."/>
        </authorList>
    </citation>
    <scope>NUCLEOTIDE SEQUENCE</scope>
    <source>
        <strain evidence="1">Expedition CK06-06</strain>
    </source>
</reference>
<dbReference type="AlphaFoldDB" id="X0SED0"/>
<dbReference type="EMBL" id="BARS01001986">
    <property type="protein sequence ID" value="GAF79369.1"/>
    <property type="molecule type" value="Genomic_DNA"/>
</dbReference>
<comment type="caution">
    <text evidence="1">The sequence shown here is derived from an EMBL/GenBank/DDBJ whole genome shotgun (WGS) entry which is preliminary data.</text>
</comment>
<sequence>MITKINPTIPVVSRDGRAMDQLKDFFLEVALTGIIIGTGSPEGVVEALRTQEYMDDEGVAGAIKYIKRDADVVGDRSLGWILI</sequence>
<accession>X0SED0</accession>